<comment type="subunit">
    <text evidence="2 8">Homodimer.</text>
</comment>
<dbReference type="GO" id="GO:0002100">
    <property type="term" value="P:tRNA wobble adenosine to inosine editing"/>
    <property type="evidence" value="ECO:0007669"/>
    <property type="project" value="UniProtKB-UniRule"/>
</dbReference>
<feature type="binding site" evidence="8">
    <location>
        <position position="65"/>
    </location>
    <ligand>
        <name>Zn(2+)</name>
        <dbReference type="ChEBI" id="CHEBI:29105"/>
        <note>catalytic</note>
    </ligand>
</feature>
<evidence type="ECO:0000256" key="6">
    <source>
        <dbReference type="ARBA" id="ARBA00022833"/>
    </source>
</evidence>
<evidence type="ECO:0000313" key="11">
    <source>
        <dbReference type="Proteomes" id="UP000066014"/>
    </source>
</evidence>
<dbReference type="InterPro" id="IPR002125">
    <property type="entry name" value="CMP_dCMP_dom"/>
</dbReference>
<dbReference type="Proteomes" id="UP000066014">
    <property type="component" value="Chromosome"/>
</dbReference>
<dbReference type="PANTHER" id="PTHR11079:SF202">
    <property type="entry name" value="TRNA-SPECIFIC ADENOSINE DEAMINASE"/>
    <property type="match status" value="1"/>
</dbReference>
<evidence type="ECO:0000259" key="9">
    <source>
        <dbReference type="PROSITE" id="PS51747"/>
    </source>
</evidence>
<evidence type="ECO:0000256" key="5">
    <source>
        <dbReference type="ARBA" id="ARBA00022801"/>
    </source>
</evidence>
<dbReference type="InterPro" id="IPR028883">
    <property type="entry name" value="tRNA_aden_deaminase"/>
</dbReference>
<dbReference type="HOGENOM" id="CLU_044304_3_0_4"/>
<comment type="function">
    <text evidence="8">Catalyzes the deamination of adenosine to inosine at the wobble position 34 of tRNA(Arg2).</text>
</comment>
<organism evidence="10 11">
    <name type="scientific">Serpentinimonas maccroryi</name>
    <dbReference type="NCBI Taxonomy" id="1458426"/>
    <lineage>
        <taxon>Bacteria</taxon>
        <taxon>Pseudomonadati</taxon>
        <taxon>Pseudomonadota</taxon>
        <taxon>Betaproteobacteria</taxon>
        <taxon>Burkholderiales</taxon>
        <taxon>Comamonadaceae</taxon>
        <taxon>Serpentinimonas</taxon>
    </lineage>
</organism>
<dbReference type="Pfam" id="PF00383">
    <property type="entry name" value="dCMP_cyt_deam_1"/>
    <property type="match status" value="1"/>
</dbReference>
<evidence type="ECO:0000256" key="1">
    <source>
        <dbReference type="ARBA" id="ARBA00010669"/>
    </source>
</evidence>
<evidence type="ECO:0000313" key="10">
    <source>
        <dbReference type="EMBL" id="BAO83312.1"/>
    </source>
</evidence>
<dbReference type="SUPFAM" id="SSF53927">
    <property type="entry name" value="Cytidine deaminase-like"/>
    <property type="match status" value="1"/>
</dbReference>
<dbReference type="Pfam" id="PF00561">
    <property type="entry name" value="Abhydrolase_1"/>
    <property type="match status" value="1"/>
</dbReference>
<dbReference type="GO" id="GO:0008270">
    <property type="term" value="F:zinc ion binding"/>
    <property type="evidence" value="ECO:0007669"/>
    <property type="project" value="UniProtKB-UniRule"/>
</dbReference>
<dbReference type="CDD" id="cd01285">
    <property type="entry name" value="nucleoside_deaminase"/>
    <property type="match status" value="1"/>
</dbReference>
<dbReference type="InterPro" id="IPR000073">
    <property type="entry name" value="AB_hydrolase_1"/>
</dbReference>
<protein>
    <recommendedName>
        <fullName evidence="8">tRNA-specific adenosine deaminase</fullName>
        <ecNumber evidence="8">3.5.4.33</ecNumber>
    </recommendedName>
</protein>
<keyword evidence="6 8" id="KW-0862">Zinc</keyword>
<feature type="binding site" evidence="8">
    <location>
        <position position="95"/>
    </location>
    <ligand>
        <name>Zn(2+)</name>
        <dbReference type="ChEBI" id="CHEBI:29105"/>
        <note>catalytic</note>
    </ligand>
</feature>
<evidence type="ECO:0000256" key="4">
    <source>
        <dbReference type="ARBA" id="ARBA00022723"/>
    </source>
</evidence>
<comment type="similarity">
    <text evidence="1">Belongs to the cytidine and deoxycytidylate deaminase family. ADAT2 subfamily.</text>
</comment>
<keyword evidence="4 8" id="KW-0479">Metal-binding</keyword>
<dbReference type="NCBIfam" id="NF008113">
    <property type="entry name" value="PRK10860.1"/>
    <property type="match status" value="1"/>
</dbReference>
<dbReference type="SUPFAM" id="SSF53474">
    <property type="entry name" value="alpha/beta-Hydrolases"/>
    <property type="match status" value="1"/>
</dbReference>
<dbReference type="HAMAP" id="MF_00972">
    <property type="entry name" value="tRNA_aden_deaminase"/>
    <property type="match status" value="1"/>
</dbReference>
<dbReference type="EMBL" id="AP014569">
    <property type="protein sequence ID" value="BAO83312.1"/>
    <property type="molecule type" value="Genomic_DNA"/>
</dbReference>
<dbReference type="STRING" id="1458426.SMCB_1084"/>
<gene>
    <name evidence="8" type="primary">tadA</name>
    <name evidence="10" type="ORF">SMCB_1084</name>
</gene>
<dbReference type="KEGG" id="cbab:SMCB_1084"/>
<evidence type="ECO:0000256" key="8">
    <source>
        <dbReference type="HAMAP-Rule" id="MF_00972"/>
    </source>
</evidence>
<dbReference type="Gene3D" id="3.40.140.10">
    <property type="entry name" value="Cytidine Deaminase, domain 2"/>
    <property type="match status" value="1"/>
</dbReference>
<dbReference type="PROSITE" id="PS00903">
    <property type="entry name" value="CYT_DCMP_DEAMINASES_1"/>
    <property type="match status" value="1"/>
</dbReference>
<dbReference type="InterPro" id="IPR029058">
    <property type="entry name" value="AB_hydrolase_fold"/>
</dbReference>
<dbReference type="PANTHER" id="PTHR11079">
    <property type="entry name" value="CYTOSINE DEAMINASE FAMILY MEMBER"/>
    <property type="match status" value="1"/>
</dbReference>
<dbReference type="InterPro" id="IPR016193">
    <property type="entry name" value="Cytidine_deaminase-like"/>
</dbReference>
<dbReference type="PROSITE" id="PS51747">
    <property type="entry name" value="CYT_DCMP_DEAMINASES_2"/>
    <property type="match status" value="1"/>
</dbReference>
<evidence type="ECO:0000256" key="3">
    <source>
        <dbReference type="ARBA" id="ARBA00022694"/>
    </source>
</evidence>
<dbReference type="GO" id="GO:0052717">
    <property type="term" value="F:tRNA-specific adenosine-34 deaminase activity"/>
    <property type="evidence" value="ECO:0007669"/>
    <property type="project" value="UniProtKB-UniRule"/>
</dbReference>
<dbReference type="EC" id="3.5.4.33" evidence="8"/>
<feature type="active site" description="Proton donor" evidence="8">
    <location>
        <position position="67"/>
    </location>
</feature>
<sequence length="393" mass="41773">MLGAVDDTQPEPADLHYMGLALQQARRGAALGEVPVGAVLVRPGASQPVAAAHNQPIGLCDPSAHAELLALRQGAQALGNYRLDGCTLYVTLEPCAMCAQAMLHARLRRLVYGAPEPKTGAAGSVLDLFAIAALNHHTAVQGGVRADECAALLQDFFSQRRSQARATQQPLRQDALRTPEAAFEPVWKLWPQWRACQRWVADLPALGGLRLHLLDLPGADSAAPVWLLLHGPTGWWPQWAGSMAALQAQASRVLVPDLIGFGQSDKPKRAHWHSLAQHAQVLLQLLQHSGCLPTGAAAPLQLRYAPGQVALAQALAQAFIATGQTHQPDPEVGAHSPDRPSGALRISDRLPIAAAELEPTPCPLLPPDWPTLPYPDAGHRAALQAWGHAGSGA</sequence>
<dbReference type="AlphaFoldDB" id="A0A060NNH3"/>
<keyword evidence="11" id="KW-1185">Reference proteome</keyword>
<feature type="domain" description="CMP/dCMP-type deaminase" evidence="9">
    <location>
        <begin position="12"/>
        <end position="126"/>
    </location>
</feature>
<dbReference type="Gene3D" id="3.40.50.1820">
    <property type="entry name" value="alpha/beta hydrolase"/>
    <property type="match status" value="1"/>
</dbReference>
<keyword evidence="5 8" id="KW-0378">Hydrolase</keyword>
<comment type="cofactor">
    <cofactor evidence="8">
        <name>Zn(2+)</name>
        <dbReference type="ChEBI" id="CHEBI:29105"/>
    </cofactor>
    <text evidence="8">Binds 1 zinc ion per subunit.</text>
</comment>
<keyword evidence="3 8" id="KW-0819">tRNA processing</keyword>
<accession>A0A060NNH3</accession>
<name>A0A060NNH3_9BURK</name>
<feature type="binding site" evidence="8">
    <location>
        <position position="98"/>
    </location>
    <ligand>
        <name>Zn(2+)</name>
        <dbReference type="ChEBI" id="CHEBI:29105"/>
        <note>catalytic</note>
    </ligand>
</feature>
<dbReference type="InterPro" id="IPR016192">
    <property type="entry name" value="APOBEC/CMP_deaminase_Zn-bd"/>
</dbReference>
<reference evidence="10 11" key="1">
    <citation type="journal article" date="2014" name="Nat. Commun.">
        <title>Physiological and genomic features of highly alkaliphilic hydrogen-utilizing Betaproteobacteria from a continental serpentinizing site.</title>
        <authorList>
            <person name="Suzuki S."/>
            <person name="Kuenen J.G."/>
            <person name="Schipper K."/>
            <person name="van der Velde S."/>
            <person name="Ishii S."/>
            <person name="Wu A."/>
            <person name="Sorokin D.Y."/>
            <person name="Tenney A."/>
            <person name="Meng X.Y."/>
            <person name="Morrill P.L."/>
            <person name="Kamagata Y."/>
            <person name="Muyzer G."/>
            <person name="Nealson K.H."/>
        </authorList>
    </citation>
    <scope>NUCLEOTIDE SEQUENCE [LARGE SCALE GENOMIC DNA]</scope>
    <source>
        <strain evidence="10 11">B1</strain>
    </source>
</reference>
<evidence type="ECO:0000256" key="2">
    <source>
        <dbReference type="ARBA" id="ARBA00011738"/>
    </source>
</evidence>
<dbReference type="FunFam" id="3.40.140.10:FF:000005">
    <property type="entry name" value="tRNA-specific adenosine deaminase"/>
    <property type="match status" value="1"/>
</dbReference>
<evidence type="ECO:0000256" key="7">
    <source>
        <dbReference type="ARBA" id="ARBA00048045"/>
    </source>
</evidence>
<comment type="catalytic activity">
    <reaction evidence="7 8">
        <text>adenosine(34) in tRNA + H2O + H(+) = inosine(34) in tRNA + NH4(+)</text>
        <dbReference type="Rhea" id="RHEA:43168"/>
        <dbReference type="Rhea" id="RHEA-COMP:10373"/>
        <dbReference type="Rhea" id="RHEA-COMP:10374"/>
        <dbReference type="ChEBI" id="CHEBI:15377"/>
        <dbReference type="ChEBI" id="CHEBI:15378"/>
        <dbReference type="ChEBI" id="CHEBI:28938"/>
        <dbReference type="ChEBI" id="CHEBI:74411"/>
        <dbReference type="ChEBI" id="CHEBI:82852"/>
        <dbReference type="EC" id="3.5.4.33"/>
    </reaction>
</comment>
<proteinExistence type="inferred from homology"/>